<evidence type="ECO:0008006" key="4">
    <source>
        <dbReference type="Google" id="ProtNLM"/>
    </source>
</evidence>
<dbReference type="Proteomes" id="UP000256379">
    <property type="component" value="Unassembled WGS sequence"/>
</dbReference>
<dbReference type="AlphaFoldDB" id="A0A3D8INC4"/>
<feature type="chain" id="PRO_5017541427" description="Lipoprotein" evidence="1">
    <location>
        <begin position="24"/>
        <end position="168"/>
    </location>
</feature>
<comment type="caution">
    <text evidence="2">The sequence shown here is derived from an EMBL/GenBank/DDBJ whole genome shotgun (WGS) entry which is preliminary data.</text>
</comment>
<accession>A0A3D8INC4</accession>
<dbReference type="PROSITE" id="PS51257">
    <property type="entry name" value="PROKAR_LIPOPROTEIN"/>
    <property type="match status" value="1"/>
</dbReference>
<keyword evidence="1" id="KW-0732">Signal</keyword>
<evidence type="ECO:0000256" key="1">
    <source>
        <dbReference type="SAM" id="SignalP"/>
    </source>
</evidence>
<protein>
    <recommendedName>
        <fullName evidence="4">Lipoprotein</fullName>
    </recommendedName>
</protein>
<proteinExistence type="predicted"/>
<name>A0A3D8INC4_9HELI</name>
<dbReference type="RefSeq" id="WP_115542498.1">
    <property type="nucleotide sequence ID" value="NZ_NXLQ01000003.1"/>
</dbReference>
<gene>
    <name evidence="2" type="ORF">CQA53_02775</name>
</gene>
<sequence>MVIFRIMLAVFFCFLLGCNNSQQKTEEALIRDANTGVPNLEQEQWLFNTQYIKTIDDSSWEKVILSALNNYKDFKIDFTFISTGKPQTCGLYAKGIMIHSMIQEKDTQNKKKFLLRPNLIPETTIIFIKDKNSQKSNTITIEISNIAAFIESCGVAHQYANGEYGVVQ</sequence>
<organism evidence="2 3">
    <name type="scientific">Helicobacter didelphidarum</name>
    <dbReference type="NCBI Taxonomy" id="2040648"/>
    <lineage>
        <taxon>Bacteria</taxon>
        <taxon>Pseudomonadati</taxon>
        <taxon>Campylobacterota</taxon>
        <taxon>Epsilonproteobacteria</taxon>
        <taxon>Campylobacterales</taxon>
        <taxon>Helicobacteraceae</taxon>
        <taxon>Helicobacter</taxon>
    </lineage>
</organism>
<feature type="signal peptide" evidence="1">
    <location>
        <begin position="1"/>
        <end position="23"/>
    </location>
</feature>
<keyword evidence="3" id="KW-1185">Reference proteome</keyword>
<reference evidence="2 3" key="1">
    <citation type="submission" date="2018-04" db="EMBL/GenBank/DDBJ databases">
        <title>Novel Campyloabacter and Helicobacter Species and Strains.</title>
        <authorList>
            <person name="Mannion A.J."/>
            <person name="Shen Z."/>
            <person name="Fox J.G."/>
        </authorList>
    </citation>
    <scope>NUCLEOTIDE SEQUENCE [LARGE SCALE GENOMIC DNA]</scope>
    <source>
        <strain evidence="2 3">MIT 17-337</strain>
    </source>
</reference>
<evidence type="ECO:0000313" key="3">
    <source>
        <dbReference type="Proteomes" id="UP000256379"/>
    </source>
</evidence>
<evidence type="ECO:0000313" key="2">
    <source>
        <dbReference type="EMBL" id="RDU66712.1"/>
    </source>
</evidence>
<dbReference type="EMBL" id="NXLQ01000003">
    <property type="protein sequence ID" value="RDU66712.1"/>
    <property type="molecule type" value="Genomic_DNA"/>
</dbReference>